<evidence type="ECO:0000313" key="1">
    <source>
        <dbReference type="EMBL" id="KAJ8004855.1"/>
    </source>
</evidence>
<evidence type="ECO:0000313" key="2">
    <source>
        <dbReference type="Proteomes" id="UP001157502"/>
    </source>
</evidence>
<proteinExistence type="predicted"/>
<sequence>MGLDTSQSPSQYVQAFPDNIPEKIFASSLSSSFVAVPGKQTEQADAASPRLSRHGTGRVTGLCLTCTSVSQPRSCELRALYSNALSSNVPM</sequence>
<organism evidence="1 2">
    <name type="scientific">Dallia pectoralis</name>
    <name type="common">Alaska blackfish</name>
    <dbReference type="NCBI Taxonomy" id="75939"/>
    <lineage>
        <taxon>Eukaryota</taxon>
        <taxon>Metazoa</taxon>
        <taxon>Chordata</taxon>
        <taxon>Craniata</taxon>
        <taxon>Vertebrata</taxon>
        <taxon>Euteleostomi</taxon>
        <taxon>Actinopterygii</taxon>
        <taxon>Neopterygii</taxon>
        <taxon>Teleostei</taxon>
        <taxon>Protacanthopterygii</taxon>
        <taxon>Esociformes</taxon>
        <taxon>Umbridae</taxon>
        <taxon>Dallia</taxon>
    </lineage>
</organism>
<dbReference type="Proteomes" id="UP001157502">
    <property type="component" value="Chromosome 11"/>
</dbReference>
<protein>
    <submittedName>
        <fullName evidence="1">Uncharacterized protein</fullName>
    </submittedName>
</protein>
<name>A0ACC2GN51_DALPE</name>
<dbReference type="EMBL" id="CM055738">
    <property type="protein sequence ID" value="KAJ8004855.1"/>
    <property type="molecule type" value="Genomic_DNA"/>
</dbReference>
<reference evidence="1" key="1">
    <citation type="submission" date="2021-05" db="EMBL/GenBank/DDBJ databases">
        <authorList>
            <person name="Pan Q."/>
            <person name="Jouanno E."/>
            <person name="Zahm M."/>
            <person name="Klopp C."/>
            <person name="Cabau C."/>
            <person name="Louis A."/>
            <person name="Berthelot C."/>
            <person name="Parey E."/>
            <person name="Roest Crollius H."/>
            <person name="Montfort J."/>
            <person name="Robinson-Rechavi M."/>
            <person name="Bouchez O."/>
            <person name="Lampietro C."/>
            <person name="Lopez Roques C."/>
            <person name="Donnadieu C."/>
            <person name="Postlethwait J."/>
            <person name="Bobe J."/>
            <person name="Dillon D."/>
            <person name="Chandos A."/>
            <person name="von Hippel F."/>
            <person name="Guiguen Y."/>
        </authorList>
    </citation>
    <scope>NUCLEOTIDE SEQUENCE</scope>
    <source>
        <strain evidence="1">YG-Jan2019</strain>
    </source>
</reference>
<accession>A0ACC2GN51</accession>
<keyword evidence="2" id="KW-1185">Reference proteome</keyword>
<comment type="caution">
    <text evidence="1">The sequence shown here is derived from an EMBL/GenBank/DDBJ whole genome shotgun (WGS) entry which is preliminary data.</text>
</comment>
<gene>
    <name evidence="1" type="ORF">DPEC_G00140640</name>
</gene>